<feature type="region of interest" description="Disordered" evidence="1">
    <location>
        <begin position="520"/>
        <end position="551"/>
    </location>
</feature>
<dbReference type="AlphaFoldDB" id="A0A5B6UH13"/>
<protein>
    <submittedName>
        <fullName evidence="3">RNA-directed RNA polymerase catalytic subunit</fullName>
    </submittedName>
</protein>
<reference evidence="4" key="1">
    <citation type="journal article" date="2019" name="Plant Biotechnol. J.">
        <title>Genome sequencing of the Australian wild diploid species Gossypium australe highlights disease resistance and delayed gland morphogenesis.</title>
        <authorList>
            <person name="Cai Y."/>
            <person name="Cai X."/>
            <person name="Wang Q."/>
            <person name="Wang P."/>
            <person name="Zhang Y."/>
            <person name="Cai C."/>
            <person name="Xu Y."/>
            <person name="Wang K."/>
            <person name="Zhou Z."/>
            <person name="Wang C."/>
            <person name="Geng S."/>
            <person name="Li B."/>
            <person name="Dong Q."/>
            <person name="Hou Y."/>
            <person name="Wang H."/>
            <person name="Ai P."/>
            <person name="Liu Z."/>
            <person name="Yi F."/>
            <person name="Sun M."/>
            <person name="An G."/>
            <person name="Cheng J."/>
            <person name="Zhang Y."/>
            <person name="Shi Q."/>
            <person name="Xie Y."/>
            <person name="Shi X."/>
            <person name="Chang Y."/>
            <person name="Huang F."/>
            <person name="Chen Y."/>
            <person name="Hong S."/>
            <person name="Mi L."/>
            <person name="Sun Q."/>
            <person name="Zhang L."/>
            <person name="Zhou B."/>
            <person name="Peng R."/>
            <person name="Zhang X."/>
            <person name="Liu F."/>
        </authorList>
    </citation>
    <scope>NUCLEOTIDE SEQUENCE [LARGE SCALE GENOMIC DNA]</scope>
    <source>
        <strain evidence="4">cv. PA1801</strain>
    </source>
</reference>
<evidence type="ECO:0000259" key="2">
    <source>
        <dbReference type="Pfam" id="PF03364"/>
    </source>
</evidence>
<evidence type="ECO:0000256" key="1">
    <source>
        <dbReference type="SAM" id="MobiDB-lite"/>
    </source>
</evidence>
<feature type="region of interest" description="Disordered" evidence="1">
    <location>
        <begin position="704"/>
        <end position="746"/>
    </location>
</feature>
<accession>A0A5B6UH13</accession>
<organism evidence="3 4">
    <name type="scientific">Gossypium australe</name>
    <dbReference type="NCBI Taxonomy" id="47621"/>
    <lineage>
        <taxon>Eukaryota</taxon>
        <taxon>Viridiplantae</taxon>
        <taxon>Streptophyta</taxon>
        <taxon>Embryophyta</taxon>
        <taxon>Tracheophyta</taxon>
        <taxon>Spermatophyta</taxon>
        <taxon>Magnoliopsida</taxon>
        <taxon>eudicotyledons</taxon>
        <taxon>Gunneridae</taxon>
        <taxon>Pentapetalae</taxon>
        <taxon>rosids</taxon>
        <taxon>malvids</taxon>
        <taxon>Malvales</taxon>
        <taxon>Malvaceae</taxon>
        <taxon>Malvoideae</taxon>
        <taxon>Gossypium</taxon>
    </lineage>
</organism>
<proteinExistence type="predicted"/>
<keyword evidence="4" id="KW-1185">Reference proteome</keyword>
<dbReference type="GO" id="GO:0003968">
    <property type="term" value="F:RNA-directed RNA polymerase activity"/>
    <property type="evidence" value="ECO:0007669"/>
    <property type="project" value="UniProtKB-KW"/>
</dbReference>
<keyword evidence="3" id="KW-0548">Nucleotidyltransferase</keyword>
<feature type="domain" description="Coenzyme Q-binding protein COQ10 START" evidence="2">
    <location>
        <begin position="97"/>
        <end position="259"/>
    </location>
</feature>
<dbReference type="Pfam" id="PF03364">
    <property type="entry name" value="Polyketide_cyc"/>
    <property type="match status" value="3"/>
</dbReference>
<dbReference type="OrthoDB" id="2779at2759"/>
<feature type="domain" description="Coenzyme Q-binding protein COQ10 START" evidence="2">
    <location>
        <begin position="363"/>
        <end position="404"/>
    </location>
</feature>
<name>A0A5B6UH13_9ROSI</name>
<dbReference type="InterPro" id="IPR023393">
    <property type="entry name" value="START-like_dom_sf"/>
</dbReference>
<dbReference type="Gene3D" id="3.30.530.20">
    <property type="match status" value="3"/>
</dbReference>
<feature type="compositionally biased region" description="Polar residues" evidence="1">
    <location>
        <begin position="531"/>
        <end position="542"/>
    </location>
</feature>
<keyword evidence="3" id="KW-0696">RNA-directed RNA polymerase</keyword>
<dbReference type="Proteomes" id="UP000325315">
    <property type="component" value="Unassembled WGS sequence"/>
</dbReference>
<keyword evidence="3" id="KW-0808">Transferase</keyword>
<dbReference type="GO" id="GO:0042548">
    <property type="term" value="P:regulation of photosynthesis, light reaction"/>
    <property type="evidence" value="ECO:0007669"/>
    <property type="project" value="TreeGrafter"/>
</dbReference>
<feature type="domain" description="Coenzyme Q-binding protein COQ10 START" evidence="2">
    <location>
        <begin position="613"/>
        <end position="689"/>
    </location>
</feature>
<dbReference type="PANTHER" id="PTHR34060">
    <property type="entry name" value="POLYKETIDE CYCLASE / DEHYDRASE AND LIPID TRANSPORT PROTEIN"/>
    <property type="match status" value="1"/>
</dbReference>
<dbReference type="InterPro" id="IPR005031">
    <property type="entry name" value="COQ10_START"/>
</dbReference>
<dbReference type="EMBL" id="SMMG02000012">
    <property type="protein sequence ID" value="KAA3456106.1"/>
    <property type="molecule type" value="Genomic_DNA"/>
</dbReference>
<gene>
    <name evidence="3" type="ORF">EPI10_019059</name>
</gene>
<comment type="caution">
    <text evidence="3">The sequence shown here is derived from an EMBL/GenBank/DDBJ whole genome shotgun (WGS) entry which is preliminary data.</text>
</comment>
<sequence length="939" mass="107526">MKNCVCKASSFTPATLPSLSFPLNNNPPCFSNKYRIAFSTVKTQAKTCLLTTSLVKRGGDFGGKDDENEKEYRNKRVHCEVEVISWRERRIKAEILVSADIDSVWNALTDYERLADFIPNLICSGRIPCPHPGRIWLEQRGLQRALYWHIEARVVLDLQEIPNSVFSCYASEMLYGRVFNTYKLYKLLLVIQSNGRELLFSMVDGDFKKFEGKWSVKSGTRSGTTILSYEVNVIPRFNFPAIFLERIIRSDLPVNLRALACQAEKNFHGNQKMLIAKDLIRKSLPVLSSPGIDSNGALLGKDKSPPVTGPLPSSSELNSSWGVFGKVCRIDRPCVVDEVHLRRFDGLLENGGVHRCVVASITVKAPVREVWNVLTAYESLPEIVPNLAISKVLSRENNKVRILQWMNDKFFLVLLGKPYLFLPIAKDIWEAMRETYSDVENFTQTFKLKNRLWKSRQGEREVTDFFNEMMSLWQELDLCYNDEWDCPTDSVRCMKKEENDWGSLLAEESRGKETYWKIHGKSPNWKKKGNDSNQTGQALQTTGDDKDQGGNLDMQKSTILVKSWKILGAKLFPDSVTRQYNATKVFPLNVASATWIILCFEGCKGLLYMVLHARVVLDLHEQLEKEISFEQVEGDFDSFQGRWLLEQLGSHHTLLKYSVESKMHRDSLLSEALMEEVIYEDLPSNLCAIRDYVEKREAKISLETQENRQLSGQQSSSSNGNETAYSDTGEEDEGSNSANSLRQRPRVPGLQRDIEVLKTELLKFISEHGQEGFMPMRKQLRLHGRVDIEKAITRMGGFRRIASLMDLSLAYKQRKPKGYWDNLENLQEEINRFQRSWGMDPSFMPSRKSFERAGRYDIARALEKWGGLHEVSRLLSLKVRQKHPSRQGQTSAKEKQVDNLAASRGIESEEKTPISKPYVSQNTQKWLTKLKGLDINWVE</sequence>
<feature type="region of interest" description="Disordered" evidence="1">
    <location>
        <begin position="880"/>
        <end position="915"/>
    </location>
</feature>
<dbReference type="SUPFAM" id="SSF55961">
    <property type="entry name" value="Bet v1-like"/>
    <property type="match status" value="3"/>
</dbReference>
<evidence type="ECO:0000313" key="4">
    <source>
        <dbReference type="Proteomes" id="UP000325315"/>
    </source>
</evidence>
<feature type="compositionally biased region" description="Low complexity" evidence="1">
    <location>
        <begin position="711"/>
        <end position="721"/>
    </location>
</feature>
<dbReference type="CDD" id="cd08866">
    <property type="entry name" value="SRPBCC_11"/>
    <property type="match status" value="1"/>
</dbReference>
<dbReference type="PANTHER" id="PTHR34060:SF2">
    <property type="entry name" value="OS03G0837900 PROTEIN"/>
    <property type="match status" value="1"/>
</dbReference>
<evidence type="ECO:0000313" key="3">
    <source>
        <dbReference type="EMBL" id="KAA3456106.1"/>
    </source>
</evidence>